<protein>
    <submittedName>
        <fullName evidence="4">NmrA-like family domain-containing protein 1 [Homo sapiens]</fullName>
    </submittedName>
</protein>
<reference evidence="4 5" key="1">
    <citation type="submission" date="2015-07" db="EMBL/GenBank/DDBJ databases">
        <authorList>
            <person name="Noorani M."/>
        </authorList>
    </citation>
    <scope>NUCLEOTIDE SEQUENCE [LARGE SCALE GENOMIC DNA]</scope>
    <source>
        <strain evidence="4">BBA 69670</strain>
    </source>
</reference>
<organism evidence="4 5">
    <name type="scientific">Rhizoctonia solani</name>
    <dbReference type="NCBI Taxonomy" id="456999"/>
    <lineage>
        <taxon>Eukaryota</taxon>
        <taxon>Fungi</taxon>
        <taxon>Dikarya</taxon>
        <taxon>Basidiomycota</taxon>
        <taxon>Agaricomycotina</taxon>
        <taxon>Agaricomycetes</taxon>
        <taxon>Cantharellales</taxon>
        <taxon>Ceratobasidiaceae</taxon>
        <taxon>Rhizoctonia</taxon>
    </lineage>
</organism>
<feature type="domain" description="NmrA-like" evidence="3">
    <location>
        <begin position="7"/>
        <end position="201"/>
    </location>
</feature>
<dbReference type="InterPro" id="IPR008030">
    <property type="entry name" value="NmrA-like"/>
</dbReference>
<dbReference type="PANTHER" id="PTHR42748">
    <property type="entry name" value="NITROGEN METABOLITE REPRESSION PROTEIN NMRA FAMILY MEMBER"/>
    <property type="match status" value="1"/>
</dbReference>
<dbReference type="EMBL" id="CYGV01000213">
    <property type="protein sequence ID" value="CUA67710.1"/>
    <property type="molecule type" value="Genomic_DNA"/>
</dbReference>
<keyword evidence="5" id="KW-1185">Reference proteome</keyword>
<dbReference type="Proteomes" id="UP000044841">
    <property type="component" value="Unassembled WGS sequence"/>
</dbReference>
<keyword evidence="2" id="KW-0521">NADP</keyword>
<dbReference type="Gene3D" id="3.90.25.10">
    <property type="entry name" value="UDP-galactose 4-epimerase, domain 1"/>
    <property type="match status" value="1"/>
</dbReference>
<gene>
    <name evidence="4" type="ORF">RSOLAG22IIIB_07547</name>
</gene>
<comment type="similarity">
    <text evidence="1">Belongs to the NmrA-type oxidoreductase family.</text>
</comment>
<evidence type="ECO:0000256" key="1">
    <source>
        <dbReference type="ARBA" id="ARBA00006328"/>
    </source>
</evidence>
<sequence>MPTDTSKPLIVVCGATGAQGSSVVEYLLRDGGYRVRALTRNPDGASAKQLRNRGVDVVMCDIGILEQVVLAFTGAYAVYGVTNFWEHGEAAEIQQGKNLADAAKACGVRHFIWPSLPHVPVIEPRHWESKITVGKYLNDIGVPTTALLTPFFFENLWRVLPIKTLPDGTFRLDWFWPSETLVPSFAAEDIGAWVSILDDISLRTVINIRLPGSRRAKKSQDMDCICVQKPTPLDYAATLTKVLGVHVVPRQVSVAEFDAVRPYVPDDLWLNMKAFLDHPELWKDAIEPCRKLHLEAQTLEQYIANHREQILGAAEPMAQAVLVNRKHYKACIFHDESTNIMKGGLCR</sequence>
<dbReference type="PANTHER" id="PTHR42748:SF7">
    <property type="entry name" value="NMRA LIKE REDOX SENSOR 1-RELATED"/>
    <property type="match status" value="1"/>
</dbReference>
<accession>A0A0K6FN59</accession>
<dbReference type="Pfam" id="PF05368">
    <property type="entry name" value="NmrA"/>
    <property type="match status" value="1"/>
</dbReference>
<dbReference type="GO" id="GO:0005634">
    <property type="term" value="C:nucleus"/>
    <property type="evidence" value="ECO:0007669"/>
    <property type="project" value="TreeGrafter"/>
</dbReference>
<dbReference type="InterPro" id="IPR036291">
    <property type="entry name" value="NAD(P)-bd_dom_sf"/>
</dbReference>
<evidence type="ECO:0000313" key="5">
    <source>
        <dbReference type="Proteomes" id="UP000044841"/>
    </source>
</evidence>
<dbReference type="AlphaFoldDB" id="A0A0K6FN59"/>
<dbReference type="Gene3D" id="3.40.50.720">
    <property type="entry name" value="NAD(P)-binding Rossmann-like Domain"/>
    <property type="match status" value="1"/>
</dbReference>
<dbReference type="SUPFAM" id="SSF51735">
    <property type="entry name" value="NAD(P)-binding Rossmann-fold domains"/>
    <property type="match status" value="1"/>
</dbReference>
<dbReference type="InterPro" id="IPR051164">
    <property type="entry name" value="NmrA-like_oxidored"/>
</dbReference>
<name>A0A0K6FN59_9AGAM</name>
<dbReference type="CDD" id="cd05251">
    <property type="entry name" value="NmrA_like_SDR_a"/>
    <property type="match status" value="1"/>
</dbReference>
<proteinExistence type="inferred from homology"/>
<evidence type="ECO:0000259" key="3">
    <source>
        <dbReference type="Pfam" id="PF05368"/>
    </source>
</evidence>
<evidence type="ECO:0000256" key="2">
    <source>
        <dbReference type="ARBA" id="ARBA00022857"/>
    </source>
</evidence>
<evidence type="ECO:0000313" key="4">
    <source>
        <dbReference type="EMBL" id="CUA67710.1"/>
    </source>
</evidence>